<dbReference type="EMBL" id="RXFT01000024">
    <property type="protein sequence ID" value="RUR71726.1"/>
    <property type="molecule type" value="Genomic_DNA"/>
</dbReference>
<dbReference type="InterPro" id="IPR005123">
    <property type="entry name" value="Oxoglu/Fe-dep_dioxygenase_dom"/>
</dbReference>
<dbReference type="GO" id="GO:0051213">
    <property type="term" value="F:dioxygenase activity"/>
    <property type="evidence" value="ECO:0007669"/>
    <property type="project" value="UniProtKB-KW"/>
</dbReference>
<reference evidence="3 4" key="1">
    <citation type="submission" date="2018-12" db="EMBL/GenBank/DDBJ databases">
        <title>The genome sequences of Variovorax guangxiensis DSM 27352.</title>
        <authorList>
            <person name="Gao J."/>
            <person name="Sun J."/>
        </authorList>
    </citation>
    <scope>NUCLEOTIDE SEQUENCE [LARGE SCALE GENOMIC DNA]</scope>
    <source>
        <strain evidence="3 4">DSM 27352</strain>
    </source>
</reference>
<organism evidence="3 4">
    <name type="scientific">Variovorax guangxiensis</name>
    <dbReference type="NCBI Taxonomy" id="1775474"/>
    <lineage>
        <taxon>Bacteria</taxon>
        <taxon>Pseudomonadati</taxon>
        <taxon>Pseudomonadota</taxon>
        <taxon>Betaproteobacteria</taxon>
        <taxon>Burkholderiales</taxon>
        <taxon>Comamonadaceae</taxon>
        <taxon>Variovorax</taxon>
    </lineage>
</organism>
<dbReference type="OrthoDB" id="190276at2"/>
<dbReference type="Proteomes" id="UP000281118">
    <property type="component" value="Unassembled WGS sequence"/>
</dbReference>
<dbReference type="RefSeq" id="WP_126025787.1">
    <property type="nucleotide sequence ID" value="NZ_JACIFZ010000011.1"/>
</dbReference>
<name>A0A3S0ZF75_9BURK</name>
<dbReference type="PANTHER" id="PTHR31212">
    <property type="entry name" value="ALPHA-KETOGLUTARATE-DEPENDENT DIOXYGENASE ALKB HOMOLOG 3"/>
    <property type="match status" value="1"/>
</dbReference>
<evidence type="ECO:0000313" key="5">
    <source>
        <dbReference type="Proteomes" id="UP000524450"/>
    </source>
</evidence>
<feature type="domain" description="Fe2OG dioxygenase" evidence="1">
    <location>
        <begin position="75"/>
        <end position="172"/>
    </location>
</feature>
<reference evidence="2 5" key="2">
    <citation type="submission" date="2020-08" db="EMBL/GenBank/DDBJ databases">
        <title>Genomic Encyclopedia of Type Strains, Phase IV (KMG-V): Genome sequencing to study the core and pangenomes of soil and plant-associated prokaryotes.</title>
        <authorList>
            <person name="Whitman W."/>
        </authorList>
    </citation>
    <scope>NUCLEOTIDE SEQUENCE [LARGE SCALE GENOMIC DNA]</scope>
    <source>
        <strain evidence="2 5">34/80</strain>
    </source>
</reference>
<evidence type="ECO:0000259" key="1">
    <source>
        <dbReference type="PROSITE" id="PS51471"/>
    </source>
</evidence>
<protein>
    <submittedName>
        <fullName evidence="2">Alkylated DNA repair dioxygenase AlkB</fullName>
    </submittedName>
    <submittedName>
        <fullName evidence="3">Alpha-ketoglutarate-dependent dioxygenase AlkB</fullName>
    </submittedName>
</protein>
<sequence length="173" mass="18901">MSGPPIHLDPAFIASPDALLEWLRSAVTWDERMRARKTASFGVPYDYSQIAYEAVPIPPELEVLCGRIEATLGFRPNNCLLNHYADGASSMGFHSDDIAALAPGTGVAIVSVGATRSIAYRSKADSSLRFHYPLSHGSLLYMSDAVQREWLHAIPKAEGVGERISLTFRAILK</sequence>
<dbReference type="Proteomes" id="UP000524450">
    <property type="component" value="Unassembled WGS sequence"/>
</dbReference>
<proteinExistence type="predicted"/>
<evidence type="ECO:0000313" key="3">
    <source>
        <dbReference type="EMBL" id="RUR71726.1"/>
    </source>
</evidence>
<dbReference type="PANTHER" id="PTHR31212:SF4">
    <property type="entry name" value="ALPHA-KETOGLUTARATE-DEPENDENT DIOXYGENASE ALKB HOMOLOG 3"/>
    <property type="match status" value="1"/>
</dbReference>
<dbReference type="PROSITE" id="PS51471">
    <property type="entry name" value="FE2OG_OXY"/>
    <property type="match status" value="1"/>
</dbReference>
<accession>A0A3S0ZF75</accession>
<gene>
    <name evidence="3" type="ORF">EJP67_32250</name>
    <name evidence="2" type="ORF">GGD71_006068</name>
</gene>
<evidence type="ECO:0000313" key="2">
    <source>
        <dbReference type="EMBL" id="MBB4225258.1"/>
    </source>
</evidence>
<comment type="caution">
    <text evidence="3">The sequence shown here is derived from an EMBL/GenBank/DDBJ whole genome shotgun (WGS) entry which is preliminary data.</text>
</comment>
<dbReference type="InterPro" id="IPR037151">
    <property type="entry name" value="AlkB-like_sf"/>
</dbReference>
<keyword evidence="3" id="KW-0560">Oxidoreductase</keyword>
<dbReference type="InterPro" id="IPR027450">
    <property type="entry name" value="AlkB-like"/>
</dbReference>
<keyword evidence="3" id="KW-0223">Dioxygenase</keyword>
<dbReference type="AlphaFoldDB" id="A0A3S0ZF75"/>
<dbReference type="InterPro" id="IPR032854">
    <property type="entry name" value="ALKBH3"/>
</dbReference>
<dbReference type="GO" id="GO:0006307">
    <property type="term" value="P:DNA alkylation repair"/>
    <property type="evidence" value="ECO:0007669"/>
    <property type="project" value="InterPro"/>
</dbReference>
<evidence type="ECO:0000313" key="4">
    <source>
        <dbReference type="Proteomes" id="UP000281118"/>
    </source>
</evidence>
<dbReference type="SUPFAM" id="SSF51197">
    <property type="entry name" value="Clavaminate synthase-like"/>
    <property type="match status" value="1"/>
</dbReference>
<dbReference type="EMBL" id="JACIFZ010000011">
    <property type="protein sequence ID" value="MBB4225258.1"/>
    <property type="molecule type" value="Genomic_DNA"/>
</dbReference>
<dbReference type="Pfam" id="PF13532">
    <property type="entry name" value="2OG-FeII_Oxy_2"/>
    <property type="match status" value="1"/>
</dbReference>
<dbReference type="Gene3D" id="2.60.120.590">
    <property type="entry name" value="Alpha-ketoglutarate-dependent dioxygenase AlkB-like"/>
    <property type="match status" value="1"/>
</dbReference>